<keyword evidence="2" id="KW-0964">Secreted</keyword>
<reference evidence="7 8" key="1">
    <citation type="submission" date="2020-02" db="EMBL/GenBank/DDBJ databases">
        <title>Draft genome sequence of Limisphaera ngatamarikiensis NGM72.4T, a thermophilic Verrucomicrobia grouped in subdivision 3.</title>
        <authorList>
            <person name="Carere C.R."/>
            <person name="Steen J."/>
            <person name="Hugenholtz P."/>
            <person name="Stott M.B."/>
        </authorList>
    </citation>
    <scope>NUCLEOTIDE SEQUENCE [LARGE SCALE GENOMIC DNA]</scope>
    <source>
        <strain evidence="7 8">NGM72.4</strain>
    </source>
</reference>
<sequence length="944" mass="102544">MSQGRSKPRGKPPPHDHSRAGPTLGLQPALAAVALAIASAALAQSTTAPPTSAWVHLSPAGPVWSLSDERGNRIPDFSTVGYAGGEREPPVVPARVLVQPGPGDDTARIQQAIDALARISPDSSGFRGAVLLAPGEFQISNQITIRTSGIVLRGSGRGTNGTVLRATGPGQRTLILVAGSGSPQTIPGSTRNILDPYVPVGAHTITLDSVDGLNVGDRVLVRRSANDAWIHDLGMDLLCCPPDVQPWSASSYQIDMDRRIVAMEGNTIFLDTPIVCAIESRYGGGTVRRFTWEGRIQHVGIEDLEGVSDFTAPDDENHAWTFIQLQAVEHAWVRRVTARHFGFAAVSLGRGARNVTVSECEGIDPVSQVTGGRRYAFVMDDAELCLVRECRTRQDRHQFVTQSLTTGPNVFVDGLTENALSDAGPHHRWATGALWDNIEVQGHDLNVQNRGNLGSGHGWAGANCVVWNCRARSFVVQNPPTARNWLIGSVGTLKEGTVYVGPHDPGTIDQHGFPVFPRSLYYAQLQHRLHFPGLQIREYWAGIPDGFDTNNPAAETGTADPEWLAQIQSQAGNAPIGRFDDFLPGQWIPVTFRWTAPPGMQIVAAALQFCLRTPPNPHQPGRILLETPDASLPIDTLLRGPAAPDRSAVYLLDLNSRTADLTDGRLNLALQGDLAVDWMRLELHLAPLPARAEIRFQPEADTWVREPATAEPDHGTDPILAVGRDPTPGNERRAHLRWPLDRWPAQWAQTLLLAKVELTPLAVSSSPTEQALASTTQAPWDETDLTWQTQPTARPPIATWIPQPAQTVSVAVTPQVTAALAQRQPFTIQIAPAPRSPSAGHATYASREYPGLRARPWLVLALPADAVPRPRFHNLRLAQDTLQVDVEDHPAGARYRLLTSPDAGRPLTDWTSLLEAVFPETSTFTLTLPVPSTNHAAFYLLEMF</sequence>
<keyword evidence="3 5" id="KW-0732">Signal</keyword>
<dbReference type="InterPro" id="IPR012334">
    <property type="entry name" value="Pectin_lyas_fold"/>
</dbReference>
<dbReference type="RefSeq" id="WP_165106063.1">
    <property type="nucleotide sequence ID" value="NZ_JAAKYA010000022.1"/>
</dbReference>
<keyword evidence="8" id="KW-1185">Reference proteome</keyword>
<dbReference type="Proteomes" id="UP000477311">
    <property type="component" value="Unassembled WGS sequence"/>
</dbReference>
<dbReference type="InterPro" id="IPR011050">
    <property type="entry name" value="Pectin_lyase_fold/virulence"/>
</dbReference>
<feature type="region of interest" description="Disordered" evidence="4">
    <location>
        <begin position="709"/>
        <end position="732"/>
    </location>
</feature>
<organism evidence="7 8">
    <name type="scientific">Limisphaera ngatamarikiensis</name>
    <dbReference type="NCBI Taxonomy" id="1324935"/>
    <lineage>
        <taxon>Bacteria</taxon>
        <taxon>Pseudomonadati</taxon>
        <taxon>Verrucomicrobiota</taxon>
        <taxon>Verrucomicrobiia</taxon>
        <taxon>Limisphaerales</taxon>
        <taxon>Limisphaeraceae</taxon>
        <taxon>Limisphaera</taxon>
    </lineage>
</organism>
<feature type="domain" description="Carbohydrate-binding module family 96" evidence="6">
    <location>
        <begin position="695"/>
        <end position="851"/>
    </location>
</feature>
<evidence type="ECO:0000256" key="1">
    <source>
        <dbReference type="ARBA" id="ARBA00004613"/>
    </source>
</evidence>
<feature type="signal peptide" evidence="5">
    <location>
        <begin position="1"/>
        <end position="43"/>
    </location>
</feature>
<protein>
    <submittedName>
        <fullName evidence="7">DNRLRE domain-containing protein</fullName>
    </submittedName>
</protein>
<gene>
    <name evidence="7" type="ORF">G4L39_03865</name>
</gene>
<evidence type="ECO:0000256" key="5">
    <source>
        <dbReference type="SAM" id="SignalP"/>
    </source>
</evidence>
<feature type="compositionally biased region" description="Basic residues" evidence="4">
    <location>
        <begin position="1"/>
        <end position="12"/>
    </location>
</feature>
<evidence type="ECO:0000313" key="7">
    <source>
        <dbReference type="EMBL" id="NGO38536.1"/>
    </source>
</evidence>
<dbReference type="InterPro" id="IPR055372">
    <property type="entry name" value="CBM96"/>
</dbReference>
<dbReference type="GO" id="GO:0005576">
    <property type="term" value="C:extracellular region"/>
    <property type="evidence" value="ECO:0007669"/>
    <property type="project" value="UniProtKB-SubCell"/>
</dbReference>
<comment type="caution">
    <text evidence="7">The sequence shown here is derived from an EMBL/GenBank/DDBJ whole genome shotgun (WGS) entry which is preliminary data.</text>
</comment>
<feature type="region of interest" description="Disordered" evidence="4">
    <location>
        <begin position="1"/>
        <end position="23"/>
    </location>
</feature>
<evidence type="ECO:0000313" key="8">
    <source>
        <dbReference type="Proteomes" id="UP000477311"/>
    </source>
</evidence>
<dbReference type="Gene3D" id="2.160.20.10">
    <property type="entry name" value="Single-stranded right-handed beta-helix, Pectin lyase-like"/>
    <property type="match status" value="1"/>
</dbReference>
<evidence type="ECO:0000256" key="3">
    <source>
        <dbReference type="ARBA" id="ARBA00022729"/>
    </source>
</evidence>
<dbReference type="Pfam" id="PF24517">
    <property type="entry name" value="CBM96"/>
    <property type="match status" value="1"/>
</dbReference>
<evidence type="ECO:0000256" key="4">
    <source>
        <dbReference type="SAM" id="MobiDB-lite"/>
    </source>
</evidence>
<name>A0A6M1RG06_9BACT</name>
<evidence type="ECO:0000259" key="6">
    <source>
        <dbReference type="Pfam" id="PF24517"/>
    </source>
</evidence>
<feature type="chain" id="PRO_5026819756" evidence="5">
    <location>
        <begin position="44"/>
        <end position="944"/>
    </location>
</feature>
<proteinExistence type="predicted"/>
<evidence type="ECO:0000256" key="2">
    <source>
        <dbReference type="ARBA" id="ARBA00022525"/>
    </source>
</evidence>
<dbReference type="EMBL" id="JAAKYA010000022">
    <property type="protein sequence ID" value="NGO38536.1"/>
    <property type="molecule type" value="Genomic_DNA"/>
</dbReference>
<dbReference type="NCBIfam" id="NF033679">
    <property type="entry name" value="DNRLRE_dom"/>
    <property type="match status" value="1"/>
</dbReference>
<dbReference type="SUPFAM" id="SSF51126">
    <property type="entry name" value="Pectin lyase-like"/>
    <property type="match status" value="1"/>
</dbReference>
<accession>A0A6M1RG06</accession>
<comment type="subcellular location">
    <subcellularLocation>
        <location evidence="1">Secreted</location>
    </subcellularLocation>
</comment>
<dbReference type="AlphaFoldDB" id="A0A6M1RG06"/>